<dbReference type="Proteomes" id="UP000762676">
    <property type="component" value="Unassembled WGS sequence"/>
</dbReference>
<keyword evidence="2" id="KW-0812">Transmembrane</keyword>
<dbReference type="Pfam" id="PF13688">
    <property type="entry name" value="Reprolysin_5"/>
    <property type="match status" value="1"/>
</dbReference>
<feature type="binding site" evidence="1">
    <location>
        <position position="307"/>
    </location>
    <ligand>
        <name>Zn(2+)</name>
        <dbReference type="ChEBI" id="CHEBI:29105"/>
        <note>catalytic</note>
    </ligand>
</feature>
<dbReference type="PANTHER" id="PTHR45702">
    <property type="entry name" value="ADAM10/ADAM17 METALLOPEPTIDASE FAMILY MEMBER"/>
    <property type="match status" value="1"/>
</dbReference>
<keyword evidence="1" id="KW-0479">Metal-binding</keyword>
<evidence type="ECO:0000256" key="2">
    <source>
        <dbReference type="SAM" id="Phobius"/>
    </source>
</evidence>
<gene>
    <name evidence="5" type="ORF">ElyMa_006812700</name>
</gene>
<keyword evidence="2" id="KW-0472">Membrane</keyword>
<dbReference type="InterPro" id="IPR001762">
    <property type="entry name" value="Disintegrin_dom"/>
</dbReference>
<feature type="domain" description="Disintegrin" evidence="3">
    <location>
        <begin position="374"/>
        <end position="475"/>
    </location>
</feature>
<dbReference type="InterPro" id="IPR051489">
    <property type="entry name" value="ADAM_Metalloproteinase"/>
</dbReference>
<evidence type="ECO:0000313" key="5">
    <source>
        <dbReference type="EMBL" id="GFS17062.1"/>
    </source>
</evidence>
<comment type="caution">
    <text evidence="5">The sequence shown here is derived from an EMBL/GenBank/DDBJ whole genome shotgun (WGS) entry which is preliminary data.</text>
</comment>
<name>A0AAV4J6E1_9GAST</name>
<dbReference type="SUPFAM" id="SSF55486">
    <property type="entry name" value="Metalloproteases ('zincins'), catalytic domain"/>
    <property type="match status" value="1"/>
</dbReference>
<feature type="binding site" evidence="1">
    <location>
        <position position="317"/>
    </location>
    <ligand>
        <name>Zn(2+)</name>
        <dbReference type="ChEBI" id="CHEBI:29105"/>
        <note>catalytic</note>
    </ligand>
</feature>
<feature type="transmembrane region" description="Helical" evidence="2">
    <location>
        <begin position="585"/>
        <end position="606"/>
    </location>
</feature>
<dbReference type="Gene3D" id="4.10.70.10">
    <property type="entry name" value="Disintegrin domain"/>
    <property type="match status" value="1"/>
</dbReference>
<keyword evidence="2" id="KW-1133">Transmembrane helix</keyword>
<dbReference type="PROSITE" id="PS50215">
    <property type="entry name" value="ADAM_MEPRO"/>
    <property type="match status" value="1"/>
</dbReference>
<dbReference type="GO" id="GO:0006509">
    <property type="term" value="P:membrane protein ectodomain proteolysis"/>
    <property type="evidence" value="ECO:0007669"/>
    <property type="project" value="TreeGrafter"/>
</dbReference>
<proteinExistence type="predicted"/>
<evidence type="ECO:0000259" key="4">
    <source>
        <dbReference type="PROSITE" id="PS50215"/>
    </source>
</evidence>
<sequence length="714" mass="79265">MRQRMAHHPSVAKRGCATPWRININYRFLKLDAPEVWGFVSDTKDSIIGGAFLFDSKINLHCHSDVWPHSRIYAYGKSCHLCKLWSHRRAKELQRGKDKLSNYTIFEDFDSSAIFKPDLLSSDETIHPNKQRRSINSSRKPASCPLLLVADHMFYKFVGNGNVLDTINQMLNLINRLDSMFRSTDFNGDGWADNIGFLVKRVLVLNATGGGYKMITKPDTTSAEYLGEFSLNDFSQYCLAIAFTFSDFSGTAGSAYVAYSDGSSAGGICQKPVEIDSQNISYNSIVLTYLLDGKRRTEMEVLLTLAHEIGHSFGAPHDDETFCSGTEEHGDFIMSTTTNTGYKANNYRFSECSLRNMLPVIKYKGHCLTYDSLRPQCGNGLPEDGEECDCGWSSHCNAIDPCCTPADETSGVDRPCRTRRSQGKLCSPLVSACCTDTCTYTPAAKKFHCNSFSHCSQLSTCDGLGPHCPQHYLPDGTACNGGLQVCSQGKCSAGVCEFHNLSACLCQRTSHCDICCKQNSTCTPLGDFISFNQSVFRYNSTTISLQCAGGNCSYSLACLGLEAVPLHVSFLSDIKAVGAHLRHHWVQYIFFASLTMFIVTALVFSCSSKNSNHAKSLSYGKMMGISTLGQHMAEVYDDILQEIDAYYQEATRRIETRKMPMSYLEALGRLKALFPDASVEYLSKIVTISATEEVAVKILIIQGFRMRTFSYIKI</sequence>
<feature type="active site" evidence="1">
    <location>
        <position position="308"/>
    </location>
</feature>
<dbReference type="GO" id="GO:0007219">
    <property type="term" value="P:Notch signaling pathway"/>
    <property type="evidence" value="ECO:0007669"/>
    <property type="project" value="TreeGrafter"/>
</dbReference>
<keyword evidence="5" id="KW-0378">Hydrolase</keyword>
<evidence type="ECO:0000313" key="6">
    <source>
        <dbReference type="Proteomes" id="UP000762676"/>
    </source>
</evidence>
<comment type="caution">
    <text evidence="1">Lacks conserved residue(s) required for the propagation of feature annotation.</text>
</comment>
<dbReference type="InterPro" id="IPR024079">
    <property type="entry name" value="MetalloPept_cat_dom_sf"/>
</dbReference>
<dbReference type="PANTHER" id="PTHR45702:SF2">
    <property type="entry name" value="KUZBANIAN, ISOFORM A"/>
    <property type="match status" value="1"/>
</dbReference>
<evidence type="ECO:0000256" key="1">
    <source>
        <dbReference type="PROSITE-ProRule" id="PRU00276"/>
    </source>
</evidence>
<dbReference type="EMBL" id="BMAT01013642">
    <property type="protein sequence ID" value="GFS17062.1"/>
    <property type="molecule type" value="Genomic_DNA"/>
</dbReference>
<feature type="domain" description="Peptidase M12B" evidence="4">
    <location>
        <begin position="142"/>
        <end position="357"/>
    </location>
</feature>
<dbReference type="InterPro" id="IPR036436">
    <property type="entry name" value="Disintegrin_dom_sf"/>
</dbReference>
<dbReference type="GO" id="GO:0005886">
    <property type="term" value="C:plasma membrane"/>
    <property type="evidence" value="ECO:0007669"/>
    <property type="project" value="TreeGrafter"/>
</dbReference>
<evidence type="ECO:0000259" key="3">
    <source>
        <dbReference type="PROSITE" id="PS50214"/>
    </source>
</evidence>
<dbReference type="GO" id="GO:0046872">
    <property type="term" value="F:metal ion binding"/>
    <property type="evidence" value="ECO:0007669"/>
    <property type="project" value="UniProtKB-KW"/>
</dbReference>
<organism evidence="5 6">
    <name type="scientific">Elysia marginata</name>
    <dbReference type="NCBI Taxonomy" id="1093978"/>
    <lineage>
        <taxon>Eukaryota</taxon>
        <taxon>Metazoa</taxon>
        <taxon>Spiralia</taxon>
        <taxon>Lophotrochozoa</taxon>
        <taxon>Mollusca</taxon>
        <taxon>Gastropoda</taxon>
        <taxon>Heterobranchia</taxon>
        <taxon>Euthyneura</taxon>
        <taxon>Panpulmonata</taxon>
        <taxon>Sacoglossa</taxon>
        <taxon>Placobranchoidea</taxon>
        <taxon>Plakobranchidae</taxon>
        <taxon>Elysia</taxon>
    </lineage>
</organism>
<dbReference type="Gene3D" id="3.40.390.10">
    <property type="entry name" value="Collagenase (Catalytic Domain)"/>
    <property type="match status" value="1"/>
</dbReference>
<protein>
    <submittedName>
        <fullName evidence="5">Disintegrin and metalloproteinase domain-containing protein 10</fullName>
    </submittedName>
</protein>
<accession>A0AAV4J6E1</accession>
<keyword evidence="5" id="KW-0482">Metalloprotease</keyword>
<feature type="binding site" evidence="1">
    <location>
        <position position="311"/>
    </location>
    <ligand>
        <name>Zn(2+)</name>
        <dbReference type="ChEBI" id="CHEBI:29105"/>
        <note>catalytic</note>
    </ligand>
</feature>
<reference evidence="5 6" key="1">
    <citation type="journal article" date="2021" name="Elife">
        <title>Chloroplast acquisition without the gene transfer in kleptoplastic sea slugs, Plakobranchus ocellatus.</title>
        <authorList>
            <person name="Maeda T."/>
            <person name="Takahashi S."/>
            <person name="Yoshida T."/>
            <person name="Shimamura S."/>
            <person name="Takaki Y."/>
            <person name="Nagai Y."/>
            <person name="Toyoda A."/>
            <person name="Suzuki Y."/>
            <person name="Arimoto A."/>
            <person name="Ishii H."/>
            <person name="Satoh N."/>
            <person name="Nishiyama T."/>
            <person name="Hasebe M."/>
            <person name="Maruyama T."/>
            <person name="Minagawa J."/>
            <person name="Obokata J."/>
            <person name="Shigenobu S."/>
        </authorList>
    </citation>
    <scope>NUCLEOTIDE SEQUENCE [LARGE SCALE GENOMIC DNA]</scope>
</reference>
<dbReference type="SMART" id="SM00050">
    <property type="entry name" value="DISIN"/>
    <property type="match status" value="1"/>
</dbReference>
<dbReference type="PROSITE" id="PS50214">
    <property type="entry name" value="DISINTEGRIN_2"/>
    <property type="match status" value="1"/>
</dbReference>
<keyword evidence="5" id="KW-0645">Protease</keyword>
<dbReference type="AlphaFoldDB" id="A0AAV4J6E1"/>
<dbReference type="GO" id="GO:0004222">
    <property type="term" value="F:metalloendopeptidase activity"/>
    <property type="evidence" value="ECO:0007669"/>
    <property type="project" value="InterPro"/>
</dbReference>
<dbReference type="InterPro" id="IPR001590">
    <property type="entry name" value="Peptidase_M12B"/>
</dbReference>
<keyword evidence="1" id="KW-0862">Zinc</keyword>
<keyword evidence="6" id="KW-1185">Reference proteome</keyword>